<dbReference type="RefSeq" id="WP_194029621.1">
    <property type="nucleotide sequence ID" value="NZ_JADEWZ010000015.1"/>
</dbReference>
<accession>A0A8J7DZF1</accession>
<dbReference type="SUPFAM" id="SSF52540">
    <property type="entry name" value="P-loop containing nucleoside triphosphate hydrolases"/>
    <property type="match status" value="1"/>
</dbReference>
<dbReference type="Proteomes" id="UP000654482">
    <property type="component" value="Unassembled WGS sequence"/>
</dbReference>
<dbReference type="InterPro" id="IPR027417">
    <property type="entry name" value="P-loop_NTPase"/>
</dbReference>
<dbReference type="PANTHER" id="PTHR11669:SF8">
    <property type="entry name" value="DNA POLYMERASE III SUBUNIT DELTA"/>
    <property type="match status" value="1"/>
</dbReference>
<proteinExistence type="predicted"/>
<dbReference type="NCBIfam" id="NF005638">
    <property type="entry name" value="PRK07399.1"/>
    <property type="match status" value="1"/>
</dbReference>
<comment type="caution">
    <text evidence="1">The sequence shown here is derived from an EMBL/GenBank/DDBJ whole genome shotgun (WGS) entry which is preliminary data.</text>
</comment>
<sequence>MFAPLLGQPQAVELLQQAVRQNRIAPAYLFVGSPGIGRQLAAKAFSLLLLGQGIPEKWHAPLQQRLQAGNHPDFLWVQPTYLHQGKRLTVAEAAAAGIERRGAPQIRIEQIREIAQFLSRPPLEAPRAVVAIEEAQTMAEGAANALLKTLEEPGRATLILIAPRTDSLLPTLVSRCQSIPFYPLALEQMRQVLEQEGYAEILDYPEICAIAQGSPGEAIRAWQQYQKISPELLAQLTQPPPNTYRALELAKEINKTLEIENQLWLLDYLQYSYWQQFLKGKISHSPLRQLEQARQSLLCYAQPRLVWEVVLLGLTGSIPFQTIS</sequence>
<dbReference type="Gene3D" id="3.40.50.300">
    <property type="entry name" value="P-loop containing nucleotide triphosphate hydrolases"/>
    <property type="match status" value="1"/>
</dbReference>
<gene>
    <name evidence="1" type="ORF">IQ249_11535</name>
</gene>
<keyword evidence="1" id="KW-0548">Nucleotidyltransferase</keyword>
<dbReference type="GO" id="GO:0003887">
    <property type="term" value="F:DNA-directed DNA polymerase activity"/>
    <property type="evidence" value="ECO:0007669"/>
    <property type="project" value="UniProtKB-EC"/>
</dbReference>
<dbReference type="AlphaFoldDB" id="A0A8J7DZF1"/>
<dbReference type="GO" id="GO:0006261">
    <property type="term" value="P:DNA-templated DNA replication"/>
    <property type="evidence" value="ECO:0007669"/>
    <property type="project" value="TreeGrafter"/>
</dbReference>
<dbReference type="EMBL" id="JADEWZ010000015">
    <property type="protein sequence ID" value="MBE9116531.1"/>
    <property type="molecule type" value="Genomic_DNA"/>
</dbReference>
<dbReference type="InterPro" id="IPR050238">
    <property type="entry name" value="DNA_Rep/Repair_Clamp_Loader"/>
</dbReference>
<evidence type="ECO:0000313" key="2">
    <source>
        <dbReference type="Proteomes" id="UP000654482"/>
    </source>
</evidence>
<reference evidence="1" key="1">
    <citation type="submission" date="2020-10" db="EMBL/GenBank/DDBJ databases">
        <authorList>
            <person name="Castelo-Branco R."/>
            <person name="Eusebio N."/>
            <person name="Adriana R."/>
            <person name="Vieira A."/>
            <person name="Brugerolle De Fraissinette N."/>
            <person name="Rezende De Castro R."/>
            <person name="Schneider M.P."/>
            <person name="Vasconcelos V."/>
            <person name="Leao P.N."/>
        </authorList>
    </citation>
    <scope>NUCLEOTIDE SEQUENCE</scope>
    <source>
        <strain evidence="1">LEGE 07157</strain>
    </source>
</reference>
<keyword evidence="2" id="KW-1185">Reference proteome</keyword>
<dbReference type="EC" id="2.7.7.7" evidence="1"/>
<name>A0A8J7DZF1_9CYAN</name>
<dbReference type="Pfam" id="PF13177">
    <property type="entry name" value="DNA_pol3_delta2"/>
    <property type="match status" value="1"/>
</dbReference>
<dbReference type="PANTHER" id="PTHR11669">
    <property type="entry name" value="REPLICATION FACTOR C / DNA POLYMERASE III GAMMA-TAU SUBUNIT"/>
    <property type="match status" value="1"/>
</dbReference>
<organism evidence="1 2">
    <name type="scientific">Lusitaniella coriacea LEGE 07157</name>
    <dbReference type="NCBI Taxonomy" id="945747"/>
    <lineage>
        <taxon>Bacteria</taxon>
        <taxon>Bacillati</taxon>
        <taxon>Cyanobacteriota</taxon>
        <taxon>Cyanophyceae</taxon>
        <taxon>Spirulinales</taxon>
        <taxon>Lusitaniellaceae</taxon>
        <taxon>Lusitaniella</taxon>
    </lineage>
</organism>
<keyword evidence="1" id="KW-0808">Transferase</keyword>
<protein>
    <submittedName>
        <fullName evidence="1">DNA polymerase III subunit delta</fullName>
        <ecNumber evidence="1">2.7.7.7</ecNumber>
    </submittedName>
</protein>
<evidence type="ECO:0000313" key="1">
    <source>
        <dbReference type="EMBL" id="MBE9116531.1"/>
    </source>
</evidence>